<gene>
    <name evidence="1" type="ORF">PsYK624_114790</name>
</gene>
<comment type="caution">
    <text evidence="1">The sequence shown here is derived from an EMBL/GenBank/DDBJ whole genome shotgun (WGS) entry which is preliminary data.</text>
</comment>
<protein>
    <recommendedName>
        <fullName evidence="3">HNH domain-containing protein</fullName>
    </recommendedName>
</protein>
<dbReference type="PANTHER" id="PTHR37827">
    <property type="entry name" value="TUDOR DOMAIN-CONTAINING PROTEIN"/>
    <property type="match status" value="1"/>
</dbReference>
<sequence length="218" mass="23451">MPSDPPTPQLAAFTDALARRILASPGFADDTDDPAGLPDFAAFLAGEAWPTLPAALRTASYATRGAVPAPDTLSLDSTPTSVADSLTSCGLCADGDGALAFLRRVLDDYVSDVCAPPPVWARTRTTECEICARAVPLTYHHLVPRALHAKALKRGWHAAEMLGAVAWLCRPCHTTVHGVASNEELARTYFTVEALLGREDIQRWAKYAAKQRWGVRRG</sequence>
<evidence type="ECO:0008006" key="3">
    <source>
        <dbReference type="Google" id="ProtNLM"/>
    </source>
</evidence>
<dbReference type="AlphaFoldDB" id="A0A9P3GIB4"/>
<evidence type="ECO:0000313" key="1">
    <source>
        <dbReference type="EMBL" id="GJE95296.1"/>
    </source>
</evidence>
<dbReference type="EMBL" id="BPQB01000047">
    <property type="protein sequence ID" value="GJE95296.1"/>
    <property type="molecule type" value="Genomic_DNA"/>
</dbReference>
<proteinExistence type="predicted"/>
<keyword evidence="2" id="KW-1185">Reference proteome</keyword>
<reference evidence="1 2" key="1">
    <citation type="submission" date="2021-08" db="EMBL/GenBank/DDBJ databases">
        <title>Draft Genome Sequence of Phanerochaete sordida strain YK-624.</title>
        <authorList>
            <person name="Mori T."/>
            <person name="Dohra H."/>
            <person name="Suzuki T."/>
            <person name="Kawagishi H."/>
            <person name="Hirai H."/>
        </authorList>
    </citation>
    <scope>NUCLEOTIDE SEQUENCE [LARGE SCALE GENOMIC DNA]</scope>
    <source>
        <strain evidence="1 2">YK-624</strain>
    </source>
</reference>
<evidence type="ECO:0000313" key="2">
    <source>
        <dbReference type="Proteomes" id="UP000703269"/>
    </source>
</evidence>
<accession>A0A9P3GIB4</accession>
<organism evidence="1 2">
    <name type="scientific">Phanerochaete sordida</name>
    <dbReference type="NCBI Taxonomy" id="48140"/>
    <lineage>
        <taxon>Eukaryota</taxon>
        <taxon>Fungi</taxon>
        <taxon>Dikarya</taxon>
        <taxon>Basidiomycota</taxon>
        <taxon>Agaricomycotina</taxon>
        <taxon>Agaricomycetes</taxon>
        <taxon>Polyporales</taxon>
        <taxon>Phanerochaetaceae</taxon>
        <taxon>Phanerochaete</taxon>
    </lineage>
</organism>
<dbReference type="OrthoDB" id="4850648at2759"/>
<dbReference type="Proteomes" id="UP000703269">
    <property type="component" value="Unassembled WGS sequence"/>
</dbReference>
<dbReference type="PANTHER" id="PTHR37827:SF1">
    <property type="entry name" value="HNH DOMAIN-CONTAINING PROTEIN"/>
    <property type="match status" value="1"/>
</dbReference>
<name>A0A9P3GIB4_9APHY</name>